<reference evidence="1" key="2">
    <citation type="submission" date="2012-06" db="EMBL/GenBank/DDBJ databases">
        <authorList>
            <person name="Yu Y."/>
            <person name="Currie J."/>
            <person name="Lomeli R."/>
            <person name="Angelova A."/>
            <person name="Collura K."/>
            <person name="Wissotski M."/>
            <person name="Campos D."/>
            <person name="Kudrna D."/>
            <person name="Golser W."/>
            <person name="Ashely E."/>
            <person name="Descour A."/>
            <person name="Fernandes J."/>
            <person name="Soderlund C."/>
            <person name="Walbot V."/>
        </authorList>
    </citation>
    <scope>NUCLEOTIDE SEQUENCE</scope>
    <source>
        <strain evidence="1">B73</strain>
    </source>
</reference>
<sequence>MRCEEMPSWCQSGLLVTAGALCVALVPREGRREVRGRLAASGLPGRRRVEAVGLSGVTCA</sequence>
<dbReference type="AlphaFoldDB" id="C0PC71"/>
<proteinExistence type="evidence at transcript level"/>
<dbReference type="EMBL" id="BT065890">
    <property type="protein sequence ID" value="ACN31766.1"/>
    <property type="molecule type" value="mRNA"/>
</dbReference>
<accession>C0PC71</accession>
<evidence type="ECO:0000313" key="1">
    <source>
        <dbReference type="EMBL" id="ACN31766.1"/>
    </source>
</evidence>
<name>C0PC71_MAIZE</name>
<protein>
    <submittedName>
        <fullName evidence="1">Uncharacterized protein</fullName>
    </submittedName>
</protein>
<reference evidence="1" key="1">
    <citation type="journal article" date="2009" name="PLoS Genet.">
        <title>Sequencing, mapping, and analysis of 27,455 maize full-length cDNAs.</title>
        <authorList>
            <person name="Soderlund C."/>
            <person name="Descour A."/>
            <person name="Kudrna D."/>
            <person name="Bomhoff M."/>
            <person name="Boyd L."/>
            <person name="Currie J."/>
            <person name="Angelova A."/>
            <person name="Collura K."/>
            <person name="Wissotski M."/>
            <person name="Ashley E."/>
            <person name="Morrow D."/>
            <person name="Fernandes J."/>
            <person name="Walbot V."/>
            <person name="Yu Y."/>
        </authorList>
    </citation>
    <scope>NUCLEOTIDE SEQUENCE</scope>
    <source>
        <strain evidence="1">B73</strain>
    </source>
</reference>
<organism evidence="1">
    <name type="scientific">Zea mays</name>
    <name type="common">Maize</name>
    <dbReference type="NCBI Taxonomy" id="4577"/>
    <lineage>
        <taxon>Eukaryota</taxon>
        <taxon>Viridiplantae</taxon>
        <taxon>Streptophyta</taxon>
        <taxon>Embryophyta</taxon>
        <taxon>Tracheophyta</taxon>
        <taxon>Spermatophyta</taxon>
        <taxon>Magnoliopsida</taxon>
        <taxon>Liliopsida</taxon>
        <taxon>Poales</taxon>
        <taxon>Poaceae</taxon>
        <taxon>PACMAD clade</taxon>
        <taxon>Panicoideae</taxon>
        <taxon>Andropogonodae</taxon>
        <taxon>Andropogoneae</taxon>
        <taxon>Tripsacinae</taxon>
        <taxon>Zea</taxon>
    </lineage>
</organism>